<dbReference type="Proteomes" id="UP000224974">
    <property type="component" value="Unassembled WGS sequence"/>
</dbReference>
<dbReference type="RefSeq" id="WP_029093438.1">
    <property type="nucleotide sequence ID" value="NZ_CAADJA010000002.1"/>
</dbReference>
<evidence type="ECO:0000259" key="1">
    <source>
        <dbReference type="Pfam" id="PF03374"/>
    </source>
</evidence>
<dbReference type="STRING" id="1111728.GCA_000427805_03761"/>
<dbReference type="Proteomes" id="UP000373449">
    <property type="component" value="Unassembled WGS sequence"/>
</dbReference>
<gene>
    <name evidence="2" type="ORF">CRN84_18995</name>
    <name evidence="3" type="ORF">NCTC12282_05217</name>
</gene>
<dbReference type="OrthoDB" id="79831at2"/>
<feature type="domain" description="Antirepressor protein C-terminal" evidence="1">
    <location>
        <begin position="1"/>
        <end position="82"/>
    </location>
</feature>
<evidence type="ECO:0000313" key="4">
    <source>
        <dbReference type="Proteomes" id="UP000224974"/>
    </source>
</evidence>
<dbReference type="EMBL" id="PDDX01000001">
    <property type="protein sequence ID" value="PHI31277.1"/>
    <property type="molecule type" value="Genomic_DNA"/>
</dbReference>
<evidence type="ECO:0000313" key="5">
    <source>
        <dbReference type="Proteomes" id="UP000373449"/>
    </source>
</evidence>
<reference evidence="3 5" key="3">
    <citation type="submission" date="2019-03" db="EMBL/GenBank/DDBJ databases">
        <authorList>
            <consortium name="Pathogen Informatics"/>
        </authorList>
    </citation>
    <scope>NUCLEOTIDE SEQUENCE [LARGE SCALE GENOMIC DNA]</scope>
    <source>
        <strain evidence="3 5">NCTC12282</strain>
    </source>
</reference>
<reference evidence="2" key="1">
    <citation type="submission" date="2017-09" db="EMBL/GenBank/DDBJ databases">
        <title>FDA dAtabase for Regulatory Grade micrObial Sequences (FDA-ARGOS): Supporting development and validation of Infectious Disease Dx tests.</title>
        <authorList>
            <person name="Minogue T."/>
            <person name="Wolcott M."/>
            <person name="Wasieloski L."/>
            <person name="Aguilar W."/>
            <person name="Moore D."/>
            <person name="Tallon L.J."/>
            <person name="Sadzewicz L."/>
            <person name="Ott S."/>
            <person name="Zhao X."/>
            <person name="Nagaraj S."/>
            <person name="Vavikolanu K."/>
            <person name="Aluvathingal J."/>
            <person name="Nadendla S."/>
            <person name="Sichtig H."/>
        </authorList>
    </citation>
    <scope>NUCLEOTIDE SEQUENCE</scope>
    <source>
        <strain evidence="2">FDAARGOS_387</strain>
    </source>
</reference>
<dbReference type="InterPro" id="IPR005039">
    <property type="entry name" value="Ant_C"/>
</dbReference>
<dbReference type="Pfam" id="PF03374">
    <property type="entry name" value="ANT"/>
    <property type="match status" value="1"/>
</dbReference>
<evidence type="ECO:0000313" key="2">
    <source>
        <dbReference type="EMBL" id="PHI31277.1"/>
    </source>
</evidence>
<reference evidence="4" key="2">
    <citation type="submission" date="2017-09" db="EMBL/GenBank/DDBJ databases">
        <title>FDA dAtabase for Regulatory Grade micrObial Sequences (FDA-ARGOS): Supporting development and validation of Infectious Disease Dx tests.</title>
        <authorList>
            <person name="Minogue T."/>
            <person name="Wolcott M."/>
            <person name="Wasieloski L."/>
            <person name="Aguilar W."/>
            <person name="Moore D."/>
            <person name="Tallon L."/>
            <person name="Sadzewicz L."/>
            <person name="Ott S."/>
            <person name="Zhao X."/>
            <person name="Nagaraj S."/>
            <person name="Vavikolanu K."/>
            <person name="Aluvathingal J."/>
            <person name="Nadendla S."/>
            <person name="Sichtig H."/>
        </authorList>
    </citation>
    <scope>NUCLEOTIDE SEQUENCE [LARGE SCALE GENOMIC DNA]</scope>
    <source>
        <strain evidence="4">FDAARGOS_387</strain>
    </source>
</reference>
<evidence type="ECO:0000313" key="3">
    <source>
        <dbReference type="EMBL" id="VFS51570.1"/>
    </source>
</evidence>
<organism evidence="2 4">
    <name type="scientific">Budvicia aquatica</name>
    <dbReference type="NCBI Taxonomy" id="82979"/>
    <lineage>
        <taxon>Bacteria</taxon>
        <taxon>Pseudomonadati</taxon>
        <taxon>Pseudomonadota</taxon>
        <taxon>Gammaproteobacteria</taxon>
        <taxon>Enterobacterales</taxon>
        <taxon>Budviciaceae</taxon>
        <taxon>Budvicia</taxon>
    </lineage>
</organism>
<protein>
    <submittedName>
        <fullName evidence="3">Uncharacterized phage-encoded protein</fullName>
    </submittedName>
</protein>
<name>A0A2C6DPX2_9GAMM</name>
<dbReference type="EMBL" id="CAADJA010000002">
    <property type="protein sequence ID" value="VFS51570.1"/>
    <property type="molecule type" value="Genomic_DNA"/>
</dbReference>
<proteinExistence type="predicted"/>
<keyword evidence="4" id="KW-1185">Reference proteome</keyword>
<accession>A0A2C6DPX2</accession>
<dbReference type="GO" id="GO:0003677">
    <property type="term" value="F:DNA binding"/>
    <property type="evidence" value="ECO:0007669"/>
    <property type="project" value="InterPro"/>
</dbReference>
<dbReference type="AlphaFoldDB" id="A0A2C6DPX2"/>
<sequence length="87" mass="9758">MCITDAAKHLQVQPRTMFNTLLEHRWIYRRTGGKLWVGYQDKIQQGCLEHKVTTVSRSDGSEKVVEQVLVTAKGITKLSQLLCGAAS</sequence>